<evidence type="ECO:0000313" key="3">
    <source>
        <dbReference type="Proteomes" id="UP000325315"/>
    </source>
</evidence>
<feature type="domain" description="Tf2-1-like SH3-like" evidence="1">
    <location>
        <begin position="17"/>
        <end position="58"/>
    </location>
</feature>
<comment type="caution">
    <text evidence="2">The sequence shown here is derived from an EMBL/GenBank/DDBJ whole genome shotgun (WGS) entry which is preliminary data.</text>
</comment>
<organism evidence="2 3">
    <name type="scientific">Gossypium australe</name>
    <dbReference type="NCBI Taxonomy" id="47621"/>
    <lineage>
        <taxon>Eukaryota</taxon>
        <taxon>Viridiplantae</taxon>
        <taxon>Streptophyta</taxon>
        <taxon>Embryophyta</taxon>
        <taxon>Tracheophyta</taxon>
        <taxon>Spermatophyta</taxon>
        <taxon>Magnoliopsida</taxon>
        <taxon>eudicotyledons</taxon>
        <taxon>Gunneridae</taxon>
        <taxon>Pentapetalae</taxon>
        <taxon>rosids</taxon>
        <taxon>malvids</taxon>
        <taxon>Malvales</taxon>
        <taxon>Malvaceae</taxon>
        <taxon>Malvoideae</taxon>
        <taxon>Gossypium</taxon>
    </lineage>
</organism>
<dbReference type="OrthoDB" id="5554229at2759"/>
<name>A0A5B6VWQ7_9ROSI</name>
<accession>A0A5B6VWQ7</accession>
<dbReference type="Pfam" id="PF24626">
    <property type="entry name" value="SH3_Tf2-1"/>
    <property type="match status" value="1"/>
</dbReference>
<protein>
    <submittedName>
        <fullName evidence="2">Pol protein integrase region</fullName>
    </submittedName>
</protein>
<dbReference type="EMBL" id="SMMG02000005">
    <property type="protein sequence ID" value="KAA3473516.1"/>
    <property type="molecule type" value="Genomic_DNA"/>
</dbReference>
<sequence length="86" mass="9655">MANRMRSEREFVVGDLLSPKFVGPFQVKARIKAIAYRLTLLEGSCIHHTFYVLQLKKHIGRATASPILPFVGTNGAMNKESVRILD</sequence>
<proteinExistence type="predicted"/>
<evidence type="ECO:0000313" key="2">
    <source>
        <dbReference type="EMBL" id="KAA3473516.1"/>
    </source>
</evidence>
<dbReference type="InterPro" id="IPR056924">
    <property type="entry name" value="SH3_Tf2-1"/>
</dbReference>
<dbReference type="Proteomes" id="UP000325315">
    <property type="component" value="Unassembled WGS sequence"/>
</dbReference>
<evidence type="ECO:0000259" key="1">
    <source>
        <dbReference type="Pfam" id="PF24626"/>
    </source>
</evidence>
<reference evidence="3" key="1">
    <citation type="journal article" date="2019" name="Plant Biotechnol. J.">
        <title>Genome sequencing of the Australian wild diploid species Gossypium australe highlights disease resistance and delayed gland morphogenesis.</title>
        <authorList>
            <person name="Cai Y."/>
            <person name="Cai X."/>
            <person name="Wang Q."/>
            <person name="Wang P."/>
            <person name="Zhang Y."/>
            <person name="Cai C."/>
            <person name="Xu Y."/>
            <person name="Wang K."/>
            <person name="Zhou Z."/>
            <person name="Wang C."/>
            <person name="Geng S."/>
            <person name="Li B."/>
            <person name="Dong Q."/>
            <person name="Hou Y."/>
            <person name="Wang H."/>
            <person name="Ai P."/>
            <person name="Liu Z."/>
            <person name="Yi F."/>
            <person name="Sun M."/>
            <person name="An G."/>
            <person name="Cheng J."/>
            <person name="Zhang Y."/>
            <person name="Shi Q."/>
            <person name="Xie Y."/>
            <person name="Shi X."/>
            <person name="Chang Y."/>
            <person name="Huang F."/>
            <person name="Chen Y."/>
            <person name="Hong S."/>
            <person name="Mi L."/>
            <person name="Sun Q."/>
            <person name="Zhang L."/>
            <person name="Zhou B."/>
            <person name="Peng R."/>
            <person name="Zhang X."/>
            <person name="Liu F."/>
        </authorList>
    </citation>
    <scope>NUCLEOTIDE SEQUENCE [LARGE SCALE GENOMIC DNA]</scope>
    <source>
        <strain evidence="3">cv. PA1801</strain>
    </source>
</reference>
<keyword evidence="3" id="KW-1185">Reference proteome</keyword>
<dbReference type="AlphaFoldDB" id="A0A5B6VWQ7"/>
<gene>
    <name evidence="2" type="ORF">EPI10_023884</name>
</gene>